<proteinExistence type="predicted"/>
<evidence type="ECO:0000313" key="2">
    <source>
        <dbReference type="EMBL" id="MBB4937582.1"/>
    </source>
</evidence>
<accession>A0A7W7RTF3</accession>
<dbReference type="Proteomes" id="UP000534286">
    <property type="component" value="Unassembled WGS sequence"/>
</dbReference>
<feature type="region of interest" description="Disordered" evidence="1">
    <location>
        <begin position="1"/>
        <end position="29"/>
    </location>
</feature>
<evidence type="ECO:0000256" key="1">
    <source>
        <dbReference type="SAM" id="MobiDB-lite"/>
    </source>
</evidence>
<dbReference type="EMBL" id="JACHJU010000001">
    <property type="protein sequence ID" value="MBB4937582.1"/>
    <property type="molecule type" value="Genomic_DNA"/>
</dbReference>
<keyword evidence="3" id="KW-1185">Reference proteome</keyword>
<dbReference type="AlphaFoldDB" id="A0A7W7RTF3"/>
<evidence type="ECO:0000313" key="3">
    <source>
        <dbReference type="Proteomes" id="UP000534286"/>
    </source>
</evidence>
<feature type="compositionally biased region" description="Pro residues" evidence="1">
    <location>
        <begin position="20"/>
        <end position="29"/>
    </location>
</feature>
<reference evidence="2 3" key="1">
    <citation type="submission" date="2020-08" db="EMBL/GenBank/DDBJ databases">
        <title>Sequencing the genomes of 1000 actinobacteria strains.</title>
        <authorList>
            <person name="Klenk H.-P."/>
        </authorList>
    </citation>
    <scope>NUCLEOTIDE SEQUENCE [LARGE SCALE GENOMIC DNA]</scope>
    <source>
        <strain evidence="2 3">DSM 43023</strain>
    </source>
</reference>
<gene>
    <name evidence="2" type="ORF">FHR32_001887</name>
</gene>
<name>A0A7W7RTF3_9ACTN</name>
<organism evidence="2 3">
    <name type="scientific">Streptosporangium album</name>
    <dbReference type="NCBI Taxonomy" id="47479"/>
    <lineage>
        <taxon>Bacteria</taxon>
        <taxon>Bacillati</taxon>
        <taxon>Actinomycetota</taxon>
        <taxon>Actinomycetes</taxon>
        <taxon>Streptosporangiales</taxon>
        <taxon>Streptosporangiaceae</taxon>
        <taxon>Streptosporangium</taxon>
    </lineage>
</organism>
<protein>
    <submittedName>
        <fullName evidence="2">Uncharacterized protein</fullName>
    </submittedName>
</protein>
<sequence>MYPRSAPDPRHLVTMDSHPVPAPRLPGEE</sequence>
<comment type="caution">
    <text evidence="2">The sequence shown here is derived from an EMBL/GenBank/DDBJ whole genome shotgun (WGS) entry which is preliminary data.</text>
</comment>